<feature type="compositionally biased region" description="Low complexity" evidence="1">
    <location>
        <begin position="103"/>
        <end position="126"/>
    </location>
</feature>
<proteinExistence type="predicted"/>
<dbReference type="VEuPathDB" id="ToxoDB:ENH_00016840"/>
<sequence>MEVKDVFDFMNMEDAQREKLLASLTQAQLREVAKASNRYPVISLEFEISKTENVSPGENLQCSVQLERDLADGDSVGPVYAPLFPKEKEEQWWLIIGEGNSSSRQQQQTAAADSSSRQQQQTAAADCSSEQQQHRAAQLRGKSFVFFAITSQLLLL</sequence>
<evidence type="ECO:0000313" key="2">
    <source>
        <dbReference type="EMBL" id="CDJ66216.1"/>
    </source>
</evidence>
<dbReference type="OrthoDB" id="5575at2759"/>
<dbReference type="Gene3D" id="2.60.40.150">
    <property type="entry name" value="C2 domain"/>
    <property type="match status" value="1"/>
</dbReference>
<evidence type="ECO:0000313" key="3">
    <source>
        <dbReference type="Proteomes" id="UP000030754"/>
    </source>
</evidence>
<dbReference type="AlphaFoldDB" id="U6MQD2"/>
<reference evidence="2" key="2">
    <citation type="submission" date="2013-10" db="EMBL/GenBank/DDBJ databases">
        <authorList>
            <person name="Aslett M."/>
        </authorList>
    </citation>
    <scope>NUCLEOTIDE SEQUENCE [LARGE SCALE GENOMIC DNA]</scope>
    <source>
        <strain evidence="2">Houghton</strain>
    </source>
</reference>
<dbReference type="GeneID" id="25471861"/>
<keyword evidence="3" id="KW-1185">Reference proteome</keyword>
<dbReference type="GO" id="GO:0003724">
    <property type="term" value="F:RNA helicase activity"/>
    <property type="evidence" value="ECO:0007669"/>
    <property type="project" value="TreeGrafter"/>
</dbReference>
<accession>U6MQD2</accession>
<dbReference type="Proteomes" id="UP000030754">
    <property type="component" value="Unassembled WGS sequence"/>
</dbReference>
<gene>
    <name evidence="2" type="ORF">ENH_00016840</name>
</gene>
<dbReference type="GO" id="GO:0000388">
    <property type="term" value="P:spliceosome conformational change to release U4 (or U4atac) and U1 (or U11)"/>
    <property type="evidence" value="ECO:0007669"/>
    <property type="project" value="TreeGrafter"/>
</dbReference>
<organism evidence="2 3">
    <name type="scientific">Eimeria necatrix</name>
    <dbReference type="NCBI Taxonomy" id="51315"/>
    <lineage>
        <taxon>Eukaryota</taxon>
        <taxon>Sar</taxon>
        <taxon>Alveolata</taxon>
        <taxon>Apicomplexa</taxon>
        <taxon>Conoidasida</taxon>
        <taxon>Coccidia</taxon>
        <taxon>Eucoccidiorida</taxon>
        <taxon>Eimeriorina</taxon>
        <taxon>Eimeriidae</taxon>
        <taxon>Eimeria</taxon>
    </lineage>
</organism>
<dbReference type="InterPro" id="IPR014756">
    <property type="entry name" value="Ig_E-set"/>
</dbReference>
<reference evidence="2" key="1">
    <citation type="submission" date="2013-10" db="EMBL/GenBank/DDBJ databases">
        <title>Genomic analysis of the causative agents of coccidiosis in chickens.</title>
        <authorList>
            <person name="Reid A.J."/>
            <person name="Blake D."/>
            <person name="Billington K."/>
            <person name="Browne H."/>
            <person name="Dunn M."/>
            <person name="Hung S."/>
            <person name="Kawahara F."/>
            <person name="Miranda-Saavedra D."/>
            <person name="Mourier T."/>
            <person name="Nagra H."/>
            <person name="Otto T.D."/>
            <person name="Rawlings N."/>
            <person name="Sanchez A."/>
            <person name="Sanders M."/>
            <person name="Subramaniam C."/>
            <person name="Tay Y."/>
            <person name="Dear P."/>
            <person name="Doerig C."/>
            <person name="Gruber A."/>
            <person name="Parkinson J."/>
            <person name="Shirley M."/>
            <person name="Wan K.L."/>
            <person name="Berriman M."/>
            <person name="Tomley F."/>
            <person name="Pain A."/>
        </authorList>
    </citation>
    <scope>NUCLEOTIDE SEQUENCE [LARGE SCALE GENOMIC DNA]</scope>
    <source>
        <strain evidence="2">Houghton</strain>
    </source>
</reference>
<dbReference type="GO" id="GO:0003723">
    <property type="term" value="F:RNA binding"/>
    <property type="evidence" value="ECO:0007669"/>
    <property type="project" value="TreeGrafter"/>
</dbReference>
<dbReference type="Gene3D" id="1.10.150.20">
    <property type="entry name" value="5' to 3' exonuclease, C-terminal subdomain"/>
    <property type="match status" value="1"/>
</dbReference>
<dbReference type="InterPro" id="IPR035892">
    <property type="entry name" value="C2_domain_sf"/>
</dbReference>
<dbReference type="PANTHER" id="PTHR24075:SF5">
    <property type="entry name" value="U5 SMALL NUCLEAR RIBONUCLEOPROTEIN 200 KDA HELICASE"/>
    <property type="match status" value="1"/>
</dbReference>
<dbReference type="PANTHER" id="PTHR24075">
    <property type="entry name" value="SEC63 DOMAIN-CONTAINING"/>
    <property type="match status" value="1"/>
</dbReference>
<dbReference type="EMBL" id="HG723482">
    <property type="protein sequence ID" value="CDJ66216.1"/>
    <property type="molecule type" value="Genomic_DNA"/>
</dbReference>
<evidence type="ECO:0000256" key="1">
    <source>
        <dbReference type="SAM" id="MobiDB-lite"/>
    </source>
</evidence>
<dbReference type="GO" id="GO:0005681">
    <property type="term" value="C:spliceosomal complex"/>
    <property type="evidence" value="ECO:0007669"/>
    <property type="project" value="TreeGrafter"/>
</dbReference>
<feature type="region of interest" description="Disordered" evidence="1">
    <location>
        <begin position="103"/>
        <end position="129"/>
    </location>
</feature>
<name>U6MQD2_9EIME</name>
<protein>
    <submittedName>
        <fullName evidence="2">Pre-mRNA-splicing factor brr2, related</fullName>
    </submittedName>
</protein>
<dbReference type="SUPFAM" id="SSF81296">
    <property type="entry name" value="E set domains"/>
    <property type="match status" value="1"/>
</dbReference>
<dbReference type="RefSeq" id="XP_013434683.1">
    <property type="nucleotide sequence ID" value="XM_013579229.1"/>
</dbReference>